<protein>
    <submittedName>
        <fullName evidence="1">Uncharacterized protein</fullName>
    </submittedName>
</protein>
<accession>A0ABV1DH11</accession>
<gene>
    <name evidence="1" type="ORF">WMQ36_29215</name>
</gene>
<dbReference type="EMBL" id="JBBMFM010000258">
    <property type="protein sequence ID" value="MEQ2429048.1"/>
    <property type="molecule type" value="Genomic_DNA"/>
</dbReference>
<proteinExistence type="predicted"/>
<name>A0ABV1DH11_9FIRM</name>
<reference evidence="1 2" key="1">
    <citation type="submission" date="2024-03" db="EMBL/GenBank/DDBJ databases">
        <title>Human intestinal bacterial collection.</title>
        <authorList>
            <person name="Pauvert C."/>
            <person name="Hitch T.C.A."/>
            <person name="Clavel T."/>
        </authorList>
    </citation>
    <scope>NUCLEOTIDE SEQUENCE [LARGE SCALE GENOMIC DNA]</scope>
    <source>
        <strain evidence="1 2">CLA-SR-H021</strain>
    </source>
</reference>
<dbReference type="RefSeq" id="WP_349119392.1">
    <property type="nucleotide sequence ID" value="NZ_JBBMFM010000258.1"/>
</dbReference>
<keyword evidence="2" id="KW-1185">Reference proteome</keyword>
<comment type="caution">
    <text evidence="1">The sequence shown here is derived from an EMBL/GenBank/DDBJ whole genome shotgun (WGS) entry which is preliminary data.</text>
</comment>
<dbReference type="Proteomes" id="UP001454086">
    <property type="component" value="Unassembled WGS sequence"/>
</dbReference>
<sequence>SRDMPPGEYAVFTEDTSGNRAFSSSTLTLYKNDSDEKKIGTFRFQHHGLITLYNGQHLILSKGYAVLADQAGITPGPTGMYKAGRDMEPGTYRLTPLTSDGAHYALYNDVRYYYDYMDDYQTFFQPVEVTVAEGQYIELMDVSAIEKVN</sequence>
<feature type="non-terminal residue" evidence="1">
    <location>
        <position position="1"/>
    </location>
</feature>
<evidence type="ECO:0000313" key="1">
    <source>
        <dbReference type="EMBL" id="MEQ2429048.1"/>
    </source>
</evidence>
<evidence type="ECO:0000313" key="2">
    <source>
        <dbReference type="Proteomes" id="UP001454086"/>
    </source>
</evidence>
<organism evidence="1 2">
    <name type="scientific">Enterocloster hominis</name>
    <name type="common">ex Hitch et al. 2024</name>
    <dbReference type="NCBI Taxonomy" id="1917870"/>
    <lineage>
        <taxon>Bacteria</taxon>
        <taxon>Bacillati</taxon>
        <taxon>Bacillota</taxon>
        <taxon>Clostridia</taxon>
        <taxon>Lachnospirales</taxon>
        <taxon>Lachnospiraceae</taxon>
        <taxon>Enterocloster</taxon>
    </lineage>
</organism>